<evidence type="ECO:0000256" key="3">
    <source>
        <dbReference type="ARBA" id="ARBA00022722"/>
    </source>
</evidence>
<evidence type="ECO:0000256" key="7">
    <source>
        <dbReference type="HAMAP-Rule" id="MF_00227"/>
    </source>
</evidence>
<dbReference type="InterPro" id="IPR000100">
    <property type="entry name" value="RNase_P"/>
</dbReference>
<evidence type="ECO:0000256" key="1">
    <source>
        <dbReference type="ARBA" id="ARBA00002663"/>
    </source>
</evidence>
<dbReference type="InterPro" id="IPR020568">
    <property type="entry name" value="Ribosomal_Su5_D2-typ_SF"/>
</dbReference>
<comment type="similarity">
    <text evidence="7">Belongs to the RnpA family.</text>
</comment>
<dbReference type="NCBIfam" id="TIGR00188">
    <property type="entry name" value="rnpA"/>
    <property type="match status" value="1"/>
</dbReference>
<dbReference type="Proteomes" id="UP000011067">
    <property type="component" value="Chromosome"/>
</dbReference>
<dbReference type="InterPro" id="IPR020539">
    <property type="entry name" value="RNase_P_CS"/>
</dbReference>
<dbReference type="PANTHER" id="PTHR33992:SF1">
    <property type="entry name" value="RIBONUCLEASE P PROTEIN COMPONENT"/>
    <property type="match status" value="1"/>
</dbReference>
<comment type="subunit">
    <text evidence="7">Consists of a catalytic RNA component (M1 or rnpB) and a protein subunit.</text>
</comment>
<dbReference type="RefSeq" id="WP_015344322.1">
    <property type="nucleotide sequence ID" value="NC_020075.1"/>
</dbReference>
<keyword evidence="5 7" id="KW-0378">Hydrolase</keyword>
<comment type="catalytic activity">
    <reaction evidence="7">
        <text>Endonucleolytic cleavage of RNA, removing 5'-extranucleotides from tRNA precursor.</text>
        <dbReference type="EC" id="3.1.26.5"/>
    </reaction>
</comment>
<dbReference type="SUPFAM" id="SSF54211">
    <property type="entry name" value="Ribosomal protein S5 domain 2-like"/>
    <property type="match status" value="1"/>
</dbReference>
<evidence type="ECO:0000256" key="5">
    <source>
        <dbReference type="ARBA" id="ARBA00022801"/>
    </source>
</evidence>
<dbReference type="EC" id="3.1.26.5" evidence="7 8"/>
<dbReference type="PROSITE" id="PS00648">
    <property type="entry name" value="RIBONUCLEASE_P"/>
    <property type="match status" value="1"/>
</dbReference>
<keyword evidence="10" id="KW-1185">Reference proteome</keyword>
<keyword evidence="4 7" id="KW-0255">Endonuclease</keyword>
<gene>
    <name evidence="7 9" type="primary">rnpA</name>
    <name evidence="9" type="ORF">BCHRO640_013</name>
</gene>
<dbReference type="Gene3D" id="3.30.230.10">
    <property type="match status" value="1"/>
</dbReference>
<dbReference type="EMBL" id="CP003903">
    <property type="protein sequence ID" value="AGC03304.1"/>
    <property type="molecule type" value="Genomic_DNA"/>
</dbReference>
<evidence type="ECO:0000256" key="2">
    <source>
        <dbReference type="ARBA" id="ARBA00022694"/>
    </source>
</evidence>
<reference evidence="9 10" key="1">
    <citation type="journal article" date="2013" name="Genome Biol. Evol.">
        <title>Sequence context of indel mutations and their effect on protein evolution in a bacterial endosymbiont.</title>
        <authorList>
            <person name="Williams L.E."/>
            <person name="Wernegreen J.J."/>
        </authorList>
    </citation>
    <scope>NUCLEOTIDE SEQUENCE [LARGE SCALE GENOMIC DNA]</scope>
    <source>
        <strain evidence="9 10">640</strain>
    </source>
</reference>
<evidence type="ECO:0000313" key="10">
    <source>
        <dbReference type="Proteomes" id="UP000011067"/>
    </source>
</evidence>
<dbReference type="InterPro" id="IPR014721">
    <property type="entry name" value="Ribsml_uS5_D2-typ_fold_subgr"/>
</dbReference>
<evidence type="ECO:0000256" key="8">
    <source>
        <dbReference type="NCBIfam" id="TIGR00188"/>
    </source>
</evidence>
<keyword evidence="3 7" id="KW-0540">Nuclease</keyword>
<dbReference type="PANTHER" id="PTHR33992">
    <property type="entry name" value="RIBONUCLEASE P PROTEIN COMPONENT"/>
    <property type="match status" value="1"/>
</dbReference>
<evidence type="ECO:0000313" key="9">
    <source>
        <dbReference type="EMBL" id="AGC03304.1"/>
    </source>
</evidence>
<accession>A0ABM5NCH8</accession>
<organism evidence="9 10">
    <name type="scientific">Candidatus Blochmanniella chromaiodes str. 640</name>
    <dbReference type="NCBI Taxonomy" id="1240471"/>
    <lineage>
        <taxon>Bacteria</taxon>
        <taxon>Pseudomonadati</taxon>
        <taxon>Pseudomonadota</taxon>
        <taxon>Gammaproteobacteria</taxon>
        <taxon>Enterobacterales</taxon>
        <taxon>Enterobacteriaceae</taxon>
        <taxon>ant endosymbionts</taxon>
        <taxon>Candidatus Blochmanniella</taxon>
    </lineage>
</organism>
<dbReference type="HAMAP" id="MF_00227">
    <property type="entry name" value="RNase_P"/>
    <property type="match status" value="1"/>
</dbReference>
<comment type="function">
    <text evidence="1 7">RNaseP catalyzes the removal of the 5'-leader sequence from pre-tRNA to produce the mature 5'-terminus. It can also cleave other RNA substrates such as 4.5S RNA. The protein component plays an auxiliary but essential role in vivo by binding to the 5'-leader sequence and broadening the substrate specificity of the ribozyme.</text>
</comment>
<protein>
    <recommendedName>
        <fullName evidence="7 8">Ribonuclease P protein component</fullName>
        <shortName evidence="7">RNase P protein</shortName>
        <shortName evidence="7">RNaseP protein</shortName>
        <ecNumber evidence="7 8">3.1.26.5</ecNumber>
    </recommendedName>
    <alternativeName>
        <fullName evidence="7">Protein C5</fullName>
    </alternativeName>
</protein>
<proteinExistence type="inferred from homology"/>
<sequence length="115" mass="13982">MNRKFLPKQARLLNLNEFVFVFQNPERIKTTGITLFSRSNRLGYPRIGLAISKKYVKYAHERNRIKRHIRETFRTCQHNLLAKDFVLTIRSKEIIHYKNKTLIQELEKLWYHHLC</sequence>
<keyword evidence="6 7" id="KW-0694">RNA-binding</keyword>
<dbReference type="Pfam" id="PF00825">
    <property type="entry name" value="Ribonuclease_P"/>
    <property type="match status" value="1"/>
</dbReference>
<keyword evidence="2 7" id="KW-0819">tRNA processing</keyword>
<evidence type="ECO:0000256" key="6">
    <source>
        <dbReference type="ARBA" id="ARBA00022884"/>
    </source>
</evidence>
<evidence type="ECO:0000256" key="4">
    <source>
        <dbReference type="ARBA" id="ARBA00022759"/>
    </source>
</evidence>
<name>A0ABM5NCH8_9ENTR</name>